<evidence type="ECO:0000313" key="2">
    <source>
        <dbReference type="EMBL" id="PRX16515.1"/>
    </source>
</evidence>
<sequence>MDVEAAAAAATAMLEQPHPLVSSATAVWNRPGTDTDRLRHWYSSLPPRTGTGPLPEQALLDAWAKEHSLGMIDEFPLKVTPDVVLVLAGALATRVTWEEPFDVAPASALGPESAWAADLSRVLSSPPAGHVAFIATTETAGDVIVHAATAGCGPARLSVVSVAAAPDVAFGNVLAAAHEIAPTVHDRPPAHRVSLFDLPVGETTLWTIREDRAPTHAPSGREERHRAVLPCWAAEGNHDLGDPSLGFPLAARALAPLLERSGLEFKARQAAVAKYGRYGFEAAAVTGGAAIESEPAEGDVRAAELRFGHPYAVVAVTNDTARGPWHGVPVFSGWVGRPEDVPEEDPDDEAADD</sequence>
<comment type="caution">
    <text evidence="2">The sequence shown here is derived from an EMBL/GenBank/DDBJ whole genome shotgun (WGS) entry which is preliminary data.</text>
</comment>
<dbReference type="EMBL" id="PVMZ01000019">
    <property type="protein sequence ID" value="PRX16515.1"/>
    <property type="molecule type" value="Genomic_DNA"/>
</dbReference>
<name>A0A2T0K1S1_9ACTN</name>
<keyword evidence="3" id="KW-1185">Reference proteome</keyword>
<dbReference type="Proteomes" id="UP000239415">
    <property type="component" value="Unassembled WGS sequence"/>
</dbReference>
<reference evidence="2 3" key="1">
    <citation type="submission" date="2018-03" db="EMBL/GenBank/DDBJ databases">
        <title>Genomic Encyclopedia of Archaeal and Bacterial Type Strains, Phase II (KMG-II): from individual species to whole genera.</title>
        <authorList>
            <person name="Goeker M."/>
        </authorList>
    </citation>
    <scope>NUCLEOTIDE SEQUENCE [LARGE SCALE GENOMIC DNA]</scope>
    <source>
        <strain evidence="2 3">DSM 43146</strain>
    </source>
</reference>
<organism evidence="2 3">
    <name type="scientific">Actinoplanes italicus</name>
    <dbReference type="NCBI Taxonomy" id="113567"/>
    <lineage>
        <taxon>Bacteria</taxon>
        <taxon>Bacillati</taxon>
        <taxon>Actinomycetota</taxon>
        <taxon>Actinomycetes</taxon>
        <taxon>Micromonosporales</taxon>
        <taxon>Micromonosporaceae</taxon>
        <taxon>Actinoplanes</taxon>
    </lineage>
</organism>
<accession>A0A2T0K1S1</accession>
<gene>
    <name evidence="2" type="ORF">CLV67_11996</name>
</gene>
<dbReference type="AlphaFoldDB" id="A0A2T0K1S1"/>
<evidence type="ECO:0008006" key="4">
    <source>
        <dbReference type="Google" id="ProtNLM"/>
    </source>
</evidence>
<evidence type="ECO:0000313" key="3">
    <source>
        <dbReference type="Proteomes" id="UP000239415"/>
    </source>
</evidence>
<feature type="compositionally biased region" description="Acidic residues" evidence="1">
    <location>
        <begin position="341"/>
        <end position="353"/>
    </location>
</feature>
<evidence type="ECO:0000256" key="1">
    <source>
        <dbReference type="SAM" id="MobiDB-lite"/>
    </source>
</evidence>
<proteinExistence type="predicted"/>
<protein>
    <recommendedName>
        <fullName evidence="4">Serpin (Serine protease inhibitor)</fullName>
    </recommendedName>
</protein>
<feature type="region of interest" description="Disordered" evidence="1">
    <location>
        <begin position="334"/>
        <end position="353"/>
    </location>
</feature>